<feature type="transmembrane region" description="Helical" evidence="11">
    <location>
        <begin position="688"/>
        <end position="707"/>
    </location>
</feature>
<keyword evidence="4" id="KW-1003">Cell membrane</keyword>
<dbReference type="Pfam" id="PF00361">
    <property type="entry name" value="Proton_antipo_M"/>
    <property type="match status" value="1"/>
</dbReference>
<evidence type="ECO:0000256" key="11">
    <source>
        <dbReference type="SAM" id="Phobius"/>
    </source>
</evidence>
<dbReference type="GO" id="GO:0015297">
    <property type="term" value="F:antiporter activity"/>
    <property type="evidence" value="ECO:0007669"/>
    <property type="project" value="UniProtKB-KW"/>
</dbReference>
<evidence type="ECO:0000256" key="1">
    <source>
        <dbReference type="ARBA" id="ARBA00004651"/>
    </source>
</evidence>
<name>A0A1R4JYK5_9MICC</name>
<evidence type="ECO:0000259" key="16">
    <source>
        <dbReference type="Pfam" id="PF20501"/>
    </source>
</evidence>
<gene>
    <name evidence="17" type="ORF">FM125_11530</name>
</gene>
<keyword evidence="7" id="KW-0406">Ion transport</keyword>
<feature type="domain" description="Na+/H+ antiporter MnhB subunit-related protein" evidence="14">
    <location>
        <begin position="865"/>
        <end position="989"/>
    </location>
</feature>
<evidence type="ECO:0000313" key="18">
    <source>
        <dbReference type="Proteomes" id="UP000196230"/>
    </source>
</evidence>
<dbReference type="EMBL" id="FUKP01000073">
    <property type="protein sequence ID" value="SJN37341.1"/>
    <property type="molecule type" value="Genomic_DNA"/>
</dbReference>
<feature type="domain" description="NADH:quinone oxidoreductase/Mrp antiporter transmembrane" evidence="12">
    <location>
        <begin position="140"/>
        <end position="417"/>
    </location>
</feature>
<evidence type="ECO:0000259" key="13">
    <source>
        <dbReference type="Pfam" id="PF00662"/>
    </source>
</evidence>
<feature type="transmembrane region" description="Helical" evidence="11">
    <location>
        <begin position="143"/>
        <end position="164"/>
    </location>
</feature>
<dbReference type="GO" id="GO:0005886">
    <property type="term" value="C:plasma membrane"/>
    <property type="evidence" value="ECO:0007669"/>
    <property type="project" value="UniProtKB-SubCell"/>
</dbReference>
<feature type="transmembrane region" description="Helical" evidence="11">
    <location>
        <begin position="384"/>
        <end position="407"/>
    </location>
</feature>
<feature type="domain" description="MrpA C-terminal/MbhE" evidence="16">
    <location>
        <begin position="723"/>
        <end position="802"/>
    </location>
</feature>
<keyword evidence="2" id="KW-0813">Transport</keyword>
<evidence type="ECO:0000256" key="3">
    <source>
        <dbReference type="ARBA" id="ARBA00022449"/>
    </source>
</evidence>
<feature type="transmembrane region" description="Helical" evidence="11">
    <location>
        <begin position="728"/>
        <end position="748"/>
    </location>
</feature>
<dbReference type="GO" id="GO:0006811">
    <property type="term" value="P:monoatomic ion transport"/>
    <property type="evidence" value="ECO:0007669"/>
    <property type="project" value="UniProtKB-KW"/>
</dbReference>
<evidence type="ECO:0000256" key="8">
    <source>
        <dbReference type="ARBA" id="ARBA00023136"/>
    </source>
</evidence>
<dbReference type="Pfam" id="PF04039">
    <property type="entry name" value="MnhB"/>
    <property type="match status" value="1"/>
</dbReference>
<evidence type="ECO:0000259" key="12">
    <source>
        <dbReference type="Pfam" id="PF00361"/>
    </source>
</evidence>
<feature type="transmembrane region" description="Helical" evidence="11">
    <location>
        <begin position="120"/>
        <end position="137"/>
    </location>
</feature>
<dbReference type="Proteomes" id="UP000196230">
    <property type="component" value="Unassembled WGS sequence"/>
</dbReference>
<keyword evidence="5 9" id="KW-0812">Transmembrane</keyword>
<sequence length="1059" mass="112955">MLVTLIALFAVAMVAPWIFRFTGREGFYVLAAVPAAGFVWLLTRMPDVFALQSAIDAGTDVPAQADGLVREIPWVPFLDISLSFRMDALSAFMSLIVLGVGALVLAYCARYFREHEPKDAAFGSQLLAFAGAMFGLVTTDDLMVLYTFWEITSVLSFLLIGYAGQRIFARRSAIQALIVTTFGGLAMLVGLLMLGVQAGSWKVSGVLAAAPELLADPALRGYAEWAVALVLIGALTKSAQIPFHFWLPAAMAAPTPVSAYLHAAAMVKAGVFLVARLAPAYAGLMSWQMLVTGVGLATLLVGGYRALRQTDIKLVLAYGTVSQLGFLMVSNGFGTRDAAMAGLAMLIAHTLFKAPLFMVVGIIDHETGTRDVRTLSGIGRSHPMLAGMSAVAAASMAGLPPLFGFVAKESVLEAAQHTAEHHGTVWAWSPLVFLSLGSVLTVAYTCRFLWGAFATKHEMDDTGTLRPVPPTAFRTSVTALEIGPSMLLTALCVAMAFMPGPIEKVITAHTGALDPLDGAEKPAHLALWHGLTPILALSAVIIGLGLLLAWQRTRVEQAQERVQFPWDATKVYQRIIYQLDALAVWVTGRTQTGSLSTYLGIILTVALALPLYFMVFPVGGHERPLATLWSQAEIVVAEDAAQALVVLAIVVGTVAAVKAHRRFMAALLVAITGYGAAAIFAFRGAPDLAITQVLVETIVLVTLVLGLRSLPASWDRRASGHGRRWPRVLIAVSFALVMMWVAATALAARTAAPISVDMPELAYAEGYGSNVVNVTLVDIRAWDTWGEITVLAAAATGVVSLVFLQHRDRRGRALAEVKTGSVGRITSESAMGTAVLSTVRRFAVNDSSFWLEGGRTLAPERRSIVFEVIARLMFHPMVLFSLYLLLAGHNTPGGGFAGGLLAGLALTLRYLAGGRYELQNAIRIPSGVLLGAGLALASLTGLFPLFFGGQVLQSAYVEFHDLFLLGDVKLVTATVFDIGVYLVVIGLVVDVLRSLGSEIDRRGDEARMAREKARMHRRRRHRRAGASGAVAGRSRPPVQGPAGNGTPTTAPTTAEEAGR</sequence>
<accession>A0A1R4JYK5</accession>
<feature type="transmembrane region" description="Helical" evidence="11">
    <location>
        <begin position="471"/>
        <end position="497"/>
    </location>
</feature>
<evidence type="ECO:0000256" key="6">
    <source>
        <dbReference type="ARBA" id="ARBA00022989"/>
    </source>
</evidence>
<protein>
    <submittedName>
        <fullName evidence="17">Na(+) H(+) antiporter subunit A Na(+) H(+) antiporter subunit B</fullName>
    </submittedName>
</protein>
<dbReference type="PANTHER" id="PTHR43373:SF1">
    <property type="entry name" value="NA(+)_H(+) ANTIPORTER SUBUNIT A"/>
    <property type="match status" value="1"/>
</dbReference>
<feature type="transmembrane region" description="Helical" evidence="11">
    <location>
        <begin position="225"/>
        <end position="247"/>
    </location>
</feature>
<feature type="transmembrane region" description="Helical" evidence="11">
    <location>
        <begin position="314"/>
        <end position="333"/>
    </location>
</feature>
<feature type="transmembrane region" description="Helical" evidence="11">
    <location>
        <begin position="785"/>
        <end position="804"/>
    </location>
</feature>
<feature type="transmembrane region" description="Helical" evidence="11">
    <location>
        <begin position="664"/>
        <end position="682"/>
    </location>
</feature>
<evidence type="ECO:0000256" key="9">
    <source>
        <dbReference type="RuleBase" id="RU000320"/>
    </source>
</evidence>
<dbReference type="InterPro" id="IPR050616">
    <property type="entry name" value="CPA3_Na-H_Antiporter_A"/>
</dbReference>
<feature type="transmembrane region" description="Helical" evidence="11">
    <location>
        <begin position="924"/>
        <end position="948"/>
    </location>
</feature>
<feature type="domain" description="NADH-Ubiquinone oxidoreductase (complex I) chain 5 N-terminal" evidence="13">
    <location>
        <begin position="78"/>
        <end position="118"/>
    </location>
</feature>
<dbReference type="InterPro" id="IPR046806">
    <property type="entry name" value="MrpA_C/MbhE"/>
</dbReference>
<feature type="transmembrane region" description="Helical" evidence="11">
    <location>
        <begin position="339"/>
        <end position="363"/>
    </location>
</feature>
<feature type="transmembrane region" description="Helical" evidence="11">
    <location>
        <begin position="598"/>
        <end position="620"/>
    </location>
</feature>
<evidence type="ECO:0000259" key="14">
    <source>
        <dbReference type="Pfam" id="PF04039"/>
    </source>
</evidence>
<feature type="transmembrane region" description="Helical" evidence="11">
    <location>
        <begin position="968"/>
        <end position="992"/>
    </location>
</feature>
<keyword evidence="8 11" id="KW-0472">Membrane</keyword>
<evidence type="ECO:0000256" key="4">
    <source>
        <dbReference type="ARBA" id="ARBA00022475"/>
    </source>
</evidence>
<feature type="compositionally biased region" description="Basic residues" evidence="10">
    <location>
        <begin position="1013"/>
        <end position="1024"/>
    </location>
</feature>
<dbReference type="InterPro" id="IPR007182">
    <property type="entry name" value="MnhB"/>
</dbReference>
<evidence type="ECO:0000256" key="5">
    <source>
        <dbReference type="ARBA" id="ARBA00022692"/>
    </source>
</evidence>
<dbReference type="PRINTS" id="PR01434">
    <property type="entry name" value="NADHDHGNASE5"/>
</dbReference>
<dbReference type="InterPro" id="IPR001750">
    <property type="entry name" value="ND/Mrp_TM"/>
</dbReference>
<dbReference type="NCBIfam" id="NF009284">
    <property type="entry name" value="PRK12644.1"/>
    <property type="match status" value="1"/>
</dbReference>
<reference evidence="17 18" key="1">
    <citation type="submission" date="2017-02" db="EMBL/GenBank/DDBJ databases">
        <authorList>
            <person name="Peterson S.W."/>
        </authorList>
    </citation>
    <scope>NUCLEOTIDE SEQUENCE [LARGE SCALE GENOMIC DNA]</scope>
    <source>
        <strain evidence="17 18">2B3F</strain>
    </source>
</reference>
<evidence type="ECO:0000313" key="17">
    <source>
        <dbReference type="EMBL" id="SJN37341.1"/>
    </source>
</evidence>
<feature type="transmembrane region" description="Helical" evidence="11">
    <location>
        <begin position="176"/>
        <end position="196"/>
    </location>
</feature>
<feature type="compositionally biased region" description="Low complexity" evidence="10">
    <location>
        <begin position="1025"/>
        <end position="1059"/>
    </location>
</feature>
<comment type="subcellular location">
    <subcellularLocation>
        <location evidence="1">Cell membrane</location>
        <topology evidence="1">Multi-pass membrane protein</topology>
    </subcellularLocation>
    <subcellularLocation>
        <location evidence="9">Membrane</location>
        <topology evidence="9">Multi-pass membrane protein</topology>
    </subcellularLocation>
</comment>
<keyword evidence="6 11" id="KW-1133">Transmembrane helix</keyword>
<feature type="domain" description="MrpA C-terminal/MbhD" evidence="15">
    <location>
        <begin position="648"/>
        <end position="711"/>
    </location>
</feature>
<feature type="transmembrane region" description="Helical" evidence="11">
    <location>
        <begin position="284"/>
        <end position="307"/>
    </location>
</feature>
<feature type="transmembrane region" description="Helical" evidence="11">
    <location>
        <begin position="864"/>
        <end position="886"/>
    </location>
</feature>
<evidence type="ECO:0000256" key="10">
    <source>
        <dbReference type="SAM" id="MobiDB-lite"/>
    </source>
</evidence>
<dbReference type="Pfam" id="PF13244">
    <property type="entry name" value="MbhD"/>
    <property type="match status" value="1"/>
</dbReference>
<proteinExistence type="predicted"/>
<dbReference type="Pfam" id="PF20501">
    <property type="entry name" value="MbhE"/>
    <property type="match status" value="1"/>
</dbReference>
<dbReference type="RefSeq" id="WP_087134726.1">
    <property type="nucleotide sequence ID" value="NZ_FUKP01000073.1"/>
</dbReference>
<evidence type="ECO:0000256" key="2">
    <source>
        <dbReference type="ARBA" id="ARBA00022448"/>
    </source>
</evidence>
<dbReference type="InterPro" id="IPR001516">
    <property type="entry name" value="Proton_antipo_N"/>
</dbReference>
<feature type="transmembrane region" description="Helical" evidence="11">
    <location>
        <begin position="526"/>
        <end position="550"/>
    </location>
</feature>
<evidence type="ECO:0000259" key="15">
    <source>
        <dbReference type="Pfam" id="PF13244"/>
    </source>
</evidence>
<feature type="transmembrane region" description="Helical" evidence="11">
    <location>
        <begin position="427"/>
        <end position="450"/>
    </location>
</feature>
<dbReference type="InterPro" id="IPR025383">
    <property type="entry name" value="MrpA_C/MbhD"/>
</dbReference>
<dbReference type="Pfam" id="PF00662">
    <property type="entry name" value="Proton_antipo_N"/>
    <property type="match status" value="1"/>
</dbReference>
<feature type="transmembrane region" description="Helical" evidence="11">
    <location>
        <begin position="88"/>
        <end position="108"/>
    </location>
</feature>
<dbReference type="AlphaFoldDB" id="A0A1R4JYK5"/>
<keyword evidence="3" id="KW-0050">Antiport</keyword>
<feature type="region of interest" description="Disordered" evidence="10">
    <location>
        <begin position="1007"/>
        <end position="1059"/>
    </location>
</feature>
<feature type="transmembrane region" description="Helical" evidence="11">
    <location>
        <begin position="640"/>
        <end position="657"/>
    </location>
</feature>
<organism evidence="17 18">
    <name type="scientific">Micrococcus lylae</name>
    <dbReference type="NCBI Taxonomy" id="1273"/>
    <lineage>
        <taxon>Bacteria</taxon>
        <taxon>Bacillati</taxon>
        <taxon>Actinomycetota</taxon>
        <taxon>Actinomycetes</taxon>
        <taxon>Micrococcales</taxon>
        <taxon>Micrococcaceae</taxon>
        <taxon>Micrococcus</taxon>
    </lineage>
</organism>
<feature type="transmembrane region" description="Helical" evidence="11">
    <location>
        <begin position="892"/>
        <end position="912"/>
    </location>
</feature>
<evidence type="ECO:0000256" key="7">
    <source>
        <dbReference type="ARBA" id="ARBA00023065"/>
    </source>
</evidence>
<dbReference type="PANTHER" id="PTHR43373">
    <property type="entry name" value="NA(+)/H(+) ANTIPORTER SUBUNIT"/>
    <property type="match status" value="1"/>
</dbReference>